<feature type="non-terminal residue" evidence="21">
    <location>
        <position position="467"/>
    </location>
</feature>
<evidence type="ECO:0000256" key="19">
    <source>
        <dbReference type="SAM" id="Phobius"/>
    </source>
</evidence>
<evidence type="ECO:0000313" key="22">
    <source>
        <dbReference type="Proteomes" id="UP001059041"/>
    </source>
</evidence>
<dbReference type="SUPFAM" id="SSF53383">
    <property type="entry name" value="PLP-dependent transferases"/>
    <property type="match status" value="1"/>
</dbReference>
<dbReference type="Proteomes" id="UP001059041">
    <property type="component" value="Linkage Group LG22"/>
</dbReference>
<sequence>WDFLKQVENVLNAPAYHLILEGILILWIIRLLFSKTYKLQDRSDLTEKEKEELIEEWQPEPLVPPLSKDHPSLNYDVVTGPPSHKIIVNGKECINFASFNFLGLLDNERVKLKALTSLKKYGVGTCGPRGFYGTFDVHLELEERLAKFMRTEEAIIYSYGFATIASAIPAYSKRGDIIFVDEAACFSIQKGLQASRSFIKYFKHNDMEDLERLLKEQEIEDQKNPRKARVIRRFIVVEGLYINMADICPLPELVKLKYKYKVRIFLEESMSFGVLGEHGRGVTEHFGVNIDDIDLISANLENALASIGGFCCGRSFVIDHQRLSGQGYCFSASLPPMLAAAAIEALNIMEEDPGIFSILRNKCRHVHKALQGTAGLKVVGESFAPALHLQLENSTGSRENDLKLLREIVDYCMERQIALTLARYLDKEERFLPPSSIRVVVTVEQTQEEIENAAKCIREAAFNILKK</sequence>
<dbReference type="PANTHER" id="PTHR13693:SF2">
    <property type="entry name" value="SERINE PALMITOYLTRANSFERASE 1"/>
    <property type="match status" value="1"/>
</dbReference>
<comment type="catalytic activity">
    <reaction evidence="16">
        <text>L-serine + hexadecanoyl-CoA + H(+) = 3-oxosphinganine + CO2 + CoA</text>
        <dbReference type="Rhea" id="RHEA:14761"/>
        <dbReference type="ChEBI" id="CHEBI:15378"/>
        <dbReference type="ChEBI" id="CHEBI:16526"/>
        <dbReference type="ChEBI" id="CHEBI:33384"/>
        <dbReference type="ChEBI" id="CHEBI:57287"/>
        <dbReference type="ChEBI" id="CHEBI:57379"/>
        <dbReference type="ChEBI" id="CHEBI:58299"/>
        <dbReference type="EC" id="2.3.1.50"/>
    </reaction>
    <physiologicalReaction direction="left-to-right" evidence="16">
        <dbReference type="Rhea" id="RHEA:14762"/>
    </physiologicalReaction>
</comment>
<comment type="catalytic activity">
    <reaction evidence="17">
        <text>dodecanoyl-CoA + L-serine + H(+) = 3-oxotetradecasphinganine + CO2 + CoA</text>
        <dbReference type="Rhea" id="RHEA:35679"/>
        <dbReference type="ChEBI" id="CHEBI:15378"/>
        <dbReference type="ChEBI" id="CHEBI:16526"/>
        <dbReference type="ChEBI" id="CHEBI:33384"/>
        <dbReference type="ChEBI" id="CHEBI:57287"/>
        <dbReference type="ChEBI" id="CHEBI:57375"/>
        <dbReference type="ChEBI" id="CHEBI:71008"/>
    </reaction>
    <physiologicalReaction direction="left-to-right" evidence="17">
        <dbReference type="Rhea" id="RHEA:35680"/>
    </physiologicalReaction>
</comment>
<evidence type="ECO:0000256" key="10">
    <source>
        <dbReference type="ARBA" id="ARBA00023315"/>
    </source>
</evidence>
<evidence type="ECO:0000256" key="18">
    <source>
        <dbReference type="ARBA" id="ARBA00048253"/>
    </source>
</evidence>
<evidence type="ECO:0000259" key="20">
    <source>
        <dbReference type="Pfam" id="PF00155"/>
    </source>
</evidence>
<dbReference type="Gene3D" id="3.40.640.10">
    <property type="entry name" value="Type I PLP-dependent aspartate aminotransferase-like (Major domain)"/>
    <property type="match status" value="1"/>
</dbReference>
<evidence type="ECO:0000256" key="1">
    <source>
        <dbReference type="ARBA" id="ARBA00001933"/>
    </source>
</evidence>
<keyword evidence="9" id="KW-0443">Lipid metabolism</keyword>
<evidence type="ECO:0000256" key="15">
    <source>
        <dbReference type="ARBA" id="ARBA00047694"/>
    </source>
</evidence>
<evidence type="ECO:0000256" key="9">
    <source>
        <dbReference type="ARBA" id="ARBA00023098"/>
    </source>
</evidence>
<feature type="transmembrane region" description="Helical" evidence="19">
    <location>
        <begin position="154"/>
        <end position="172"/>
    </location>
</feature>
<keyword evidence="19" id="KW-0812">Transmembrane</keyword>
<evidence type="ECO:0000256" key="17">
    <source>
        <dbReference type="ARBA" id="ARBA00047997"/>
    </source>
</evidence>
<dbReference type="EMBL" id="JAFHDT010000022">
    <property type="protein sequence ID" value="KAI7793449.1"/>
    <property type="molecule type" value="Genomic_DNA"/>
</dbReference>
<evidence type="ECO:0000256" key="12">
    <source>
        <dbReference type="ARBA" id="ARBA00041765"/>
    </source>
</evidence>
<protein>
    <recommendedName>
        <fullName evidence="11">Serine palmitoyltransferase 1</fullName>
        <ecNumber evidence="5">2.3.1.50</ecNumber>
    </recommendedName>
    <alternativeName>
        <fullName evidence="12">Long chain base biosynthesis protein 1</fullName>
    </alternativeName>
    <alternativeName>
        <fullName evidence="13">Serine-palmitoyl-CoA transferase 1</fullName>
    </alternativeName>
</protein>
<dbReference type="InterPro" id="IPR004839">
    <property type="entry name" value="Aminotransferase_I/II_large"/>
</dbReference>
<reference evidence="21" key="1">
    <citation type="submission" date="2021-02" db="EMBL/GenBank/DDBJ databases">
        <title>Comparative genomics reveals that relaxation of natural selection precedes convergent phenotypic evolution of cavefish.</title>
        <authorList>
            <person name="Peng Z."/>
        </authorList>
    </citation>
    <scope>NUCLEOTIDE SEQUENCE</scope>
    <source>
        <tissue evidence="21">Muscle</tissue>
    </source>
</reference>
<keyword evidence="19" id="KW-1133">Transmembrane helix</keyword>
<accession>A0A9W7TC74</accession>
<dbReference type="FunFam" id="3.40.640.10:FF:000049">
    <property type="entry name" value="serine palmitoyltransferase 1 isoform X1"/>
    <property type="match status" value="1"/>
</dbReference>
<evidence type="ECO:0000256" key="6">
    <source>
        <dbReference type="ARBA" id="ARBA00022679"/>
    </source>
</evidence>
<proteinExistence type="inferred from homology"/>
<evidence type="ECO:0000256" key="14">
    <source>
        <dbReference type="ARBA" id="ARBA00045191"/>
    </source>
</evidence>
<comment type="pathway">
    <text evidence="2">Lipid metabolism; sphingolipid metabolism.</text>
</comment>
<dbReference type="InterPro" id="IPR015422">
    <property type="entry name" value="PyrdxlP-dep_Trfase_small"/>
</dbReference>
<dbReference type="AlphaFoldDB" id="A0A9W7TC74"/>
<comment type="catalytic activity">
    <reaction evidence="15">
        <text>octadecanoyl-CoA + L-serine + H(+) = 3-oxoeicosasphinganine + CO2 + CoA</text>
        <dbReference type="Rhea" id="RHEA:33683"/>
        <dbReference type="ChEBI" id="CHEBI:15378"/>
        <dbReference type="ChEBI" id="CHEBI:16526"/>
        <dbReference type="ChEBI" id="CHEBI:33384"/>
        <dbReference type="ChEBI" id="CHEBI:57287"/>
        <dbReference type="ChEBI" id="CHEBI:57394"/>
        <dbReference type="ChEBI" id="CHEBI:65073"/>
    </reaction>
    <physiologicalReaction direction="left-to-right" evidence="15">
        <dbReference type="Rhea" id="RHEA:33684"/>
    </physiologicalReaction>
</comment>
<evidence type="ECO:0000256" key="13">
    <source>
        <dbReference type="ARBA" id="ARBA00042649"/>
    </source>
</evidence>
<dbReference type="InterPro" id="IPR015424">
    <property type="entry name" value="PyrdxlP-dep_Trfase"/>
</dbReference>
<evidence type="ECO:0000256" key="11">
    <source>
        <dbReference type="ARBA" id="ARBA00041066"/>
    </source>
</evidence>
<gene>
    <name evidence="21" type="ORF">IRJ41_023855</name>
</gene>
<feature type="transmembrane region" description="Helical" evidence="19">
    <location>
        <begin position="15"/>
        <end position="33"/>
    </location>
</feature>
<dbReference type="InterPro" id="IPR015421">
    <property type="entry name" value="PyrdxlP-dep_Trfase_major"/>
</dbReference>
<dbReference type="GO" id="GO:0030170">
    <property type="term" value="F:pyridoxal phosphate binding"/>
    <property type="evidence" value="ECO:0007669"/>
    <property type="project" value="InterPro"/>
</dbReference>
<evidence type="ECO:0000256" key="4">
    <source>
        <dbReference type="ARBA" id="ARBA00008392"/>
    </source>
</evidence>
<comment type="similarity">
    <text evidence="4">Belongs to the class-II pyridoxal-phosphate-dependent aminotransferase family.</text>
</comment>
<dbReference type="GO" id="GO:0046513">
    <property type="term" value="P:ceramide biosynthetic process"/>
    <property type="evidence" value="ECO:0007669"/>
    <property type="project" value="TreeGrafter"/>
</dbReference>
<dbReference type="PANTHER" id="PTHR13693">
    <property type="entry name" value="CLASS II AMINOTRANSFERASE/8-AMINO-7-OXONONANOATE SYNTHASE"/>
    <property type="match status" value="1"/>
</dbReference>
<evidence type="ECO:0000313" key="21">
    <source>
        <dbReference type="EMBL" id="KAI7793449.1"/>
    </source>
</evidence>
<comment type="caution">
    <text evidence="21">The sequence shown here is derived from an EMBL/GenBank/DDBJ whole genome shotgun (WGS) entry which is preliminary data.</text>
</comment>
<dbReference type="GO" id="GO:0005783">
    <property type="term" value="C:endoplasmic reticulum"/>
    <property type="evidence" value="ECO:0007669"/>
    <property type="project" value="TreeGrafter"/>
</dbReference>
<dbReference type="GO" id="GO:0016020">
    <property type="term" value="C:membrane"/>
    <property type="evidence" value="ECO:0007669"/>
    <property type="project" value="GOC"/>
</dbReference>
<dbReference type="InterPro" id="IPR050087">
    <property type="entry name" value="AON_synthase_class-II"/>
</dbReference>
<dbReference type="GO" id="GO:0004758">
    <property type="term" value="F:serine C-palmitoyltransferase activity"/>
    <property type="evidence" value="ECO:0007669"/>
    <property type="project" value="UniProtKB-EC"/>
</dbReference>
<name>A0A9W7TC74_TRIRA</name>
<dbReference type="GO" id="GO:0046512">
    <property type="term" value="P:sphingosine biosynthetic process"/>
    <property type="evidence" value="ECO:0007669"/>
    <property type="project" value="TreeGrafter"/>
</dbReference>
<feature type="domain" description="Aminotransferase class I/classII large" evidence="20">
    <location>
        <begin position="92"/>
        <end position="455"/>
    </location>
</feature>
<comment type="cofactor">
    <cofactor evidence="1">
        <name>pyridoxal 5'-phosphate</name>
        <dbReference type="ChEBI" id="CHEBI:597326"/>
    </cofactor>
</comment>
<comment type="pathway">
    <text evidence="3">Sphingolipid metabolism.</text>
</comment>
<dbReference type="Pfam" id="PF00155">
    <property type="entry name" value="Aminotran_1_2"/>
    <property type="match status" value="1"/>
</dbReference>
<evidence type="ECO:0000256" key="2">
    <source>
        <dbReference type="ARBA" id="ARBA00004760"/>
    </source>
</evidence>
<evidence type="ECO:0000256" key="7">
    <source>
        <dbReference type="ARBA" id="ARBA00022898"/>
    </source>
</evidence>
<dbReference type="Gene3D" id="3.90.1150.10">
    <property type="entry name" value="Aspartate Aminotransferase, domain 1"/>
    <property type="match status" value="1"/>
</dbReference>
<keyword evidence="22" id="KW-1185">Reference proteome</keyword>
<evidence type="ECO:0000256" key="3">
    <source>
        <dbReference type="ARBA" id="ARBA00004991"/>
    </source>
</evidence>
<evidence type="ECO:0000256" key="5">
    <source>
        <dbReference type="ARBA" id="ARBA00013220"/>
    </source>
</evidence>
<keyword evidence="10" id="KW-0012">Acyltransferase</keyword>
<comment type="catalytic activity">
    <reaction evidence="18">
        <text>tetradecanoyl-CoA + L-serine + H(+) = 3-oxohexadecasphinganine + CO2 + CoA</text>
        <dbReference type="Rhea" id="RHEA:35675"/>
        <dbReference type="ChEBI" id="CHEBI:15378"/>
        <dbReference type="ChEBI" id="CHEBI:16526"/>
        <dbReference type="ChEBI" id="CHEBI:33384"/>
        <dbReference type="ChEBI" id="CHEBI:57287"/>
        <dbReference type="ChEBI" id="CHEBI:57385"/>
        <dbReference type="ChEBI" id="CHEBI:71007"/>
    </reaction>
    <physiologicalReaction direction="left-to-right" evidence="18">
        <dbReference type="Rhea" id="RHEA:35676"/>
    </physiologicalReaction>
</comment>
<dbReference type="EC" id="2.3.1.50" evidence="5"/>
<organism evidence="21 22">
    <name type="scientific">Triplophysa rosa</name>
    <name type="common">Cave loach</name>
    <dbReference type="NCBI Taxonomy" id="992332"/>
    <lineage>
        <taxon>Eukaryota</taxon>
        <taxon>Metazoa</taxon>
        <taxon>Chordata</taxon>
        <taxon>Craniata</taxon>
        <taxon>Vertebrata</taxon>
        <taxon>Euteleostomi</taxon>
        <taxon>Actinopterygii</taxon>
        <taxon>Neopterygii</taxon>
        <taxon>Teleostei</taxon>
        <taxon>Ostariophysi</taxon>
        <taxon>Cypriniformes</taxon>
        <taxon>Nemacheilidae</taxon>
        <taxon>Triplophysa</taxon>
    </lineage>
</organism>
<keyword evidence="8" id="KW-0746">Sphingolipid metabolism</keyword>
<keyword evidence="19" id="KW-0472">Membrane</keyword>
<keyword evidence="6" id="KW-0808">Transferase</keyword>
<evidence type="ECO:0000256" key="8">
    <source>
        <dbReference type="ARBA" id="ARBA00022919"/>
    </source>
</evidence>
<keyword evidence="7" id="KW-0663">Pyridoxal phosphate</keyword>
<comment type="function">
    <text evidence="14">Component of the serine palmitoyltransferase multisubunit enzyme (SPT) that catalyzes the initial and rate-limiting step in sphingolipid biosynthesis by condensing L-serine and activated acyl-CoA (most commonly palmitoyl-CoA) to form long-chain bases. The SPT complex is also composed of SPTLC2 or SPTLC3 and SPTSSA or SPTSSB. Within this complex, the heterodimer with SPTLC2 or SPTLC3 forms the catalytic core. The composition of the serine palmitoyltransferase (SPT) complex determines the substrate preference. The SPTLC1-SPTLC2-SPTSSA complex shows a strong preference for C16-CoA substrate, while the SPTLC1-SPTLC3-SPTSSA isozyme uses both C14-CoA and C16-CoA as substrates, with a slight preference for C14-CoA. The SPTLC1-SPTLC2-SPTSSB complex shows a strong preference for C18-CoA substrate, while the SPTLC1-SPTLC3-SPTSSB isozyme displays an ability to use a broader range of acyl-CoAs, without apparent preference. Required for adipocyte cell viability and metabolic homeostasis.</text>
</comment>
<evidence type="ECO:0000256" key="16">
    <source>
        <dbReference type="ARBA" id="ARBA00047854"/>
    </source>
</evidence>